<dbReference type="KEGG" id="seqo:SE1039_14790"/>
<dbReference type="RefSeq" id="WP_002507402.1">
    <property type="nucleotide sequence ID" value="NZ_CP013114.1"/>
</dbReference>
<sequence>MGSILLIGLLLPVVYLMQLTKKRQAINLKRTGIAIVVSVIGVVITTILFVVFNHTSTSIWIYLLSAIAVAIIWALLLSGCYYVYQVLSNGVGK</sequence>
<keyword evidence="1" id="KW-0472">Membrane</keyword>
<feature type="transmembrane region" description="Helical" evidence="1">
    <location>
        <begin position="32"/>
        <end position="52"/>
    </location>
</feature>
<feature type="transmembrane region" description="Helical" evidence="1">
    <location>
        <begin position="59"/>
        <end position="84"/>
    </location>
</feature>
<evidence type="ECO:0000313" key="4">
    <source>
        <dbReference type="Proteomes" id="UP000095464"/>
    </source>
</evidence>
<proteinExistence type="predicted"/>
<dbReference type="Proteomes" id="UP000095464">
    <property type="component" value="Unassembled WGS sequence"/>
</dbReference>
<evidence type="ECO:0000313" key="5">
    <source>
        <dbReference type="Proteomes" id="UP001152422"/>
    </source>
</evidence>
<dbReference type="AlphaFoldDB" id="A0A1E5TJI6"/>
<keyword evidence="1" id="KW-0812">Transmembrane</keyword>
<dbReference type="Proteomes" id="UP001152422">
    <property type="component" value="Unassembled WGS sequence"/>
</dbReference>
<reference evidence="4" key="1">
    <citation type="submission" date="2015-11" db="EMBL/GenBank/DDBJ databases">
        <title>Genomic diversity of Staphylococcus saprophyticus strains from urinary tract infections, animal surfaces, and fermented foods.</title>
        <authorList>
            <person name="Wolfe B.E."/>
        </authorList>
    </citation>
    <scope>NUCLEOTIDE SEQUENCE [LARGE SCALE GENOMIC DNA]</scope>
    <source>
        <strain evidence="4">738_7</strain>
    </source>
</reference>
<comment type="caution">
    <text evidence="2">The sequence shown here is derived from an EMBL/GenBank/DDBJ whole genome shotgun (WGS) entry which is preliminary data.</text>
</comment>
<gene>
    <name evidence="3" type="ORF">ASS94_06210</name>
    <name evidence="2" type="ORF">M4L89_02765</name>
</gene>
<protein>
    <submittedName>
        <fullName evidence="2">Uncharacterized protein</fullName>
    </submittedName>
</protein>
<name>A0A1E5TJI6_9STAP</name>
<dbReference type="EMBL" id="LNPX01000023">
    <property type="protein sequence ID" value="OEK56835.1"/>
    <property type="molecule type" value="Genomic_DNA"/>
</dbReference>
<keyword evidence="5" id="KW-1185">Reference proteome</keyword>
<evidence type="ECO:0000313" key="3">
    <source>
        <dbReference type="EMBL" id="OEK56835.1"/>
    </source>
</evidence>
<keyword evidence="1" id="KW-1133">Transmembrane helix</keyword>
<organism evidence="2 5">
    <name type="scientific">Staphylococcus equorum</name>
    <dbReference type="NCBI Taxonomy" id="246432"/>
    <lineage>
        <taxon>Bacteria</taxon>
        <taxon>Bacillati</taxon>
        <taxon>Bacillota</taxon>
        <taxon>Bacilli</taxon>
        <taxon>Bacillales</taxon>
        <taxon>Staphylococcaceae</taxon>
        <taxon>Staphylococcus</taxon>
    </lineage>
</organism>
<dbReference type="EMBL" id="JAMBQA010000001">
    <property type="protein sequence ID" value="MDG0845168.1"/>
    <property type="molecule type" value="Genomic_DNA"/>
</dbReference>
<evidence type="ECO:0000313" key="2">
    <source>
        <dbReference type="EMBL" id="MDG0845168.1"/>
    </source>
</evidence>
<accession>A0A1E5TJI6</accession>
<dbReference type="GeneID" id="69845715"/>
<evidence type="ECO:0000256" key="1">
    <source>
        <dbReference type="SAM" id="Phobius"/>
    </source>
</evidence>
<reference evidence="2" key="3">
    <citation type="submission" date="2022-05" db="EMBL/GenBank/DDBJ databases">
        <title>Comparative genomics of Staphylococcus equorum isolates.</title>
        <authorList>
            <person name="Luelf R.H."/>
        </authorList>
    </citation>
    <scope>NUCLEOTIDE SEQUENCE</scope>
    <source>
        <strain evidence="2">TMW 2.2497</strain>
    </source>
</reference>
<reference evidence="3" key="2">
    <citation type="submission" date="2015-11" db="EMBL/GenBank/DDBJ databases">
        <authorList>
            <person name="Wolfe B.E."/>
        </authorList>
    </citation>
    <scope>NUCLEOTIDE SEQUENCE</scope>
    <source>
        <strain evidence="3">738_7</strain>
    </source>
</reference>